<sequence>MLLFDDDNDNDFCLQMETSSNASVEEQLTIGHSEDDGNDQLAARCTMPKPAERNTTAGIAPKHEPLHASASTTHTVTTTSAHHKRCNKGDKPWPIAKCHNRELDYSYSLRQQLWGMGAELNHLKAKLCLKGSCELATLEKTTQNGLLTAKNEFDLQKKVLSDMHTLLATQEQELCRLWHEIQEHHQEHSVLQNLQEEVQENHRQQETLLKSHDQALTMLRDEIQEQHCQRDTLLAAQKEEFLRFRNELQECDQLQEIEIVQHTAAMEEHLRSELKKVGNDVVTCCQAEKERELAAMVQHNM</sequence>
<dbReference type="HOGENOM" id="CLU_924758_0_0_1"/>
<evidence type="ECO:0000313" key="2">
    <source>
        <dbReference type="EMBL" id="KIO01405.1"/>
    </source>
</evidence>
<dbReference type="InParanoid" id="A0A0C3NKF1"/>
<gene>
    <name evidence="2" type="ORF">M404DRAFT_28708</name>
</gene>
<dbReference type="Proteomes" id="UP000054217">
    <property type="component" value="Unassembled WGS sequence"/>
</dbReference>
<proteinExistence type="predicted"/>
<dbReference type="EMBL" id="KN831988">
    <property type="protein sequence ID" value="KIO01405.1"/>
    <property type="molecule type" value="Genomic_DNA"/>
</dbReference>
<organism evidence="2 3">
    <name type="scientific">Pisolithus tinctorius Marx 270</name>
    <dbReference type="NCBI Taxonomy" id="870435"/>
    <lineage>
        <taxon>Eukaryota</taxon>
        <taxon>Fungi</taxon>
        <taxon>Dikarya</taxon>
        <taxon>Basidiomycota</taxon>
        <taxon>Agaricomycotina</taxon>
        <taxon>Agaricomycetes</taxon>
        <taxon>Agaricomycetidae</taxon>
        <taxon>Boletales</taxon>
        <taxon>Sclerodermatineae</taxon>
        <taxon>Pisolithaceae</taxon>
        <taxon>Pisolithus</taxon>
    </lineage>
</organism>
<accession>A0A0C3NKF1</accession>
<protein>
    <submittedName>
        <fullName evidence="2">Uncharacterized protein</fullName>
    </submittedName>
</protein>
<feature type="coiled-coil region" evidence="1">
    <location>
        <begin position="181"/>
        <end position="211"/>
    </location>
</feature>
<evidence type="ECO:0000313" key="3">
    <source>
        <dbReference type="Proteomes" id="UP000054217"/>
    </source>
</evidence>
<dbReference type="AlphaFoldDB" id="A0A0C3NKF1"/>
<name>A0A0C3NKF1_PISTI</name>
<reference evidence="3" key="2">
    <citation type="submission" date="2015-01" db="EMBL/GenBank/DDBJ databases">
        <title>Evolutionary Origins and Diversification of the Mycorrhizal Mutualists.</title>
        <authorList>
            <consortium name="DOE Joint Genome Institute"/>
            <consortium name="Mycorrhizal Genomics Consortium"/>
            <person name="Kohler A."/>
            <person name="Kuo A."/>
            <person name="Nagy L.G."/>
            <person name="Floudas D."/>
            <person name="Copeland A."/>
            <person name="Barry K.W."/>
            <person name="Cichocki N."/>
            <person name="Veneault-Fourrey C."/>
            <person name="LaButti K."/>
            <person name="Lindquist E.A."/>
            <person name="Lipzen A."/>
            <person name="Lundell T."/>
            <person name="Morin E."/>
            <person name="Murat C."/>
            <person name="Riley R."/>
            <person name="Ohm R."/>
            <person name="Sun H."/>
            <person name="Tunlid A."/>
            <person name="Henrissat B."/>
            <person name="Grigoriev I.V."/>
            <person name="Hibbett D.S."/>
            <person name="Martin F."/>
        </authorList>
    </citation>
    <scope>NUCLEOTIDE SEQUENCE [LARGE SCALE GENOMIC DNA]</scope>
    <source>
        <strain evidence="3">Marx 270</strain>
    </source>
</reference>
<keyword evidence="1" id="KW-0175">Coiled coil</keyword>
<evidence type="ECO:0000256" key="1">
    <source>
        <dbReference type="SAM" id="Coils"/>
    </source>
</evidence>
<keyword evidence="3" id="KW-1185">Reference proteome</keyword>
<reference evidence="2 3" key="1">
    <citation type="submission" date="2014-04" db="EMBL/GenBank/DDBJ databases">
        <authorList>
            <consortium name="DOE Joint Genome Institute"/>
            <person name="Kuo A."/>
            <person name="Kohler A."/>
            <person name="Costa M.D."/>
            <person name="Nagy L.G."/>
            <person name="Floudas D."/>
            <person name="Copeland A."/>
            <person name="Barry K.W."/>
            <person name="Cichocki N."/>
            <person name="Veneault-Fourrey C."/>
            <person name="LaButti K."/>
            <person name="Lindquist E.A."/>
            <person name="Lipzen A."/>
            <person name="Lundell T."/>
            <person name="Morin E."/>
            <person name="Murat C."/>
            <person name="Sun H."/>
            <person name="Tunlid A."/>
            <person name="Henrissat B."/>
            <person name="Grigoriev I.V."/>
            <person name="Hibbett D.S."/>
            <person name="Martin F."/>
            <person name="Nordberg H.P."/>
            <person name="Cantor M.N."/>
            <person name="Hua S.X."/>
        </authorList>
    </citation>
    <scope>NUCLEOTIDE SEQUENCE [LARGE SCALE GENOMIC DNA]</scope>
    <source>
        <strain evidence="2 3">Marx 270</strain>
    </source>
</reference>